<keyword evidence="8 10" id="KW-0472">Membrane</keyword>
<dbReference type="Pfam" id="PF00421">
    <property type="entry name" value="PSII"/>
    <property type="match status" value="1"/>
</dbReference>
<dbReference type="GO" id="GO:0009767">
    <property type="term" value="P:photosynthetic electron transport chain"/>
    <property type="evidence" value="ECO:0007669"/>
    <property type="project" value="InterPro"/>
</dbReference>
<evidence type="ECO:0000256" key="3">
    <source>
        <dbReference type="ARBA" id="ARBA00022531"/>
    </source>
</evidence>
<keyword evidence="9" id="KW-0604">Photosystem II</keyword>
<evidence type="ECO:0000256" key="2">
    <source>
        <dbReference type="ARBA" id="ARBA00022494"/>
    </source>
</evidence>
<keyword evidence="7" id="KW-0157">Chromophore</keyword>
<organism evidence="11">
    <name type="scientific">Commiphora gileadensis</name>
    <dbReference type="NCBI Taxonomy" id="1700993"/>
    <lineage>
        <taxon>Eukaryota</taxon>
        <taxon>Viridiplantae</taxon>
        <taxon>Streptophyta</taxon>
        <taxon>Embryophyta</taxon>
        <taxon>Tracheophyta</taxon>
        <taxon>Spermatophyta</taxon>
        <taxon>Magnoliopsida</taxon>
        <taxon>eudicotyledons</taxon>
        <taxon>Gunneridae</taxon>
        <taxon>Pentapetalae</taxon>
        <taxon>rosids</taxon>
        <taxon>malvids</taxon>
        <taxon>Sapindales</taxon>
        <taxon>Burseraceae</taxon>
        <taxon>Commiphora</taxon>
    </lineage>
</organism>
<protein>
    <submittedName>
        <fullName evidence="11">Photosystem II CP43 chlorophyll apoprotein</fullName>
    </submittedName>
</protein>
<dbReference type="GO" id="GO:0016168">
    <property type="term" value="F:chlorophyll binding"/>
    <property type="evidence" value="ECO:0007669"/>
    <property type="project" value="UniProtKB-KW"/>
</dbReference>
<keyword evidence="5 10" id="KW-0812">Transmembrane</keyword>
<accession>A0A410PA51</accession>
<proteinExistence type="predicted"/>
<name>A0A410PA51_9ROSI</name>
<keyword evidence="2" id="KW-0148">Chlorophyll</keyword>
<sequence>MQTLYSLRRFYPVETLLNGTLAVAGRDQETTGFAWWAGNARLINLSGKLLGAHVAHAGLIVFWAGAMNLFEVAHFVPEKPMYEQGLILLPHLATLGWGVGPGGEVIDTFPYFVSGVLHLISSAVLGFGGIYHALLGPETLEESFPFFGYVWKDRNKMTTILGIHLILLGIGAFLLVFKAVYFGGVYDTWAPGGGRCKKNYQLDPLPKCYIWLFTKILLWGRRVDCLCGRFRRYNWRACLVRFHLYIWRNLAYLNQTLCMGSPCTCMVGGGLLVLYFRCFICFWFHCLLLCLVQKYGVSSGVLWAHWTRSFSSSSIYFSGKRPTSWGKRGICSRTYRFRYISNAFPDWRSHFWRRNYAFLGSACSLVRTSKGSQRFRLEWVEKRHTTLARTTFCGIYDSCSFRFFKFGGWRSYRDQCSKLCFSEKLVSYFSFCSRILPIRRSFMARGKSSCSCSRICKRNCSSFSTCSFHHSSYLRQGIQCLCF</sequence>
<feature type="transmembrane region" description="Helical" evidence="10">
    <location>
        <begin position="274"/>
        <end position="292"/>
    </location>
</feature>
<keyword evidence="11" id="KW-0150">Chloroplast</keyword>
<evidence type="ECO:0000256" key="8">
    <source>
        <dbReference type="ARBA" id="ARBA00023136"/>
    </source>
</evidence>
<feature type="transmembrane region" description="Helical" evidence="10">
    <location>
        <begin position="111"/>
        <end position="136"/>
    </location>
</feature>
<keyword evidence="6 10" id="KW-1133">Transmembrane helix</keyword>
<dbReference type="EMBL" id="MH042752">
    <property type="protein sequence ID" value="QAT19693.1"/>
    <property type="molecule type" value="Genomic_DNA"/>
</dbReference>
<keyword evidence="4 11" id="KW-0934">Plastid</keyword>
<dbReference type="SUPFAM" id="SSF161077">
    <property type="entry name" value="Photosystem II antenna protein-like"/>
    <property type="match status" value="1"/>
</dbReference>
<feature type="transmembrane region" description="Helical" evidence="10">
    <location>
        <begin position="50"/>
        <end position="70"/>
    </location>
</feature>
<dbReference type="RefSeq" id="YP_009561604.1">
    <property type="nucleotide sequence ID" value="NC_041104.1"/>
</dbReference>
<keyword evidence="3" id="KW-0602">Photosynthesis</keyword>
<gene>
    <name evidence="11" type="primary">psbC</name>
</gene>
<feature type="transmembrane region" description="Helical" evidence="10">
    <location>
        <begin position="157"/>
        <end position="181"/>
    </location>
</feature>
<dbReference type="InterPro" id="IPR036001">
    <property type="entry name" value="PS_II_antenna-like_sf"/>
</dbReference>
<evidence type="ECO:0000256" key="4">
    <source>
        <dbReference type="ARBA" id="ARBA00022640"/>
    </source>
</evidence>
<dbReference type="AlphaFoldDB" id="A0A410PA51"/>
<evidence type="ECO:0000256" key="5">
    <source>
        <dbReference type="ARBA" id="ARBA00022692"/>
    </source>
</evidence>
<evidence type="ECO:0000313" key="11">
    <source>
        <dbReference type="EMBL" id="QAT19693.1"/>
    </source>
</evidence>
<evidence type="ECO:0000256" key="6">
    <source>
        <dbReference type="ARBA" id="ARBA00022989"/>
    </source>
</evidence>
<evidence type="ECO:0000256" key="7">
    <source>
        <dbReference type="ARBA" id="ARBA00022991"/>
    </source>
</evidence>
<comment type="subcellular location">
    <subcellularLocation>
        <location evidence="1">Membrane</location>
        <topology evidence="1">Multi-pass membrane protein</topology>
    </subcellularLocation>
</comment>
<dbReference type="GO" id="GO:0009523">
    <property type="term" value="C:photosystem II"/>
    <property type="evidence" value="ECO:0007669"/>
    <property type="project" value="UniProtKB-KW"/>
</dbReference>
<evidence type="ECO:0000256" key="9">
    <source>
        <dbReference type="ARBA" id="ARBA00023276"/>
    </source>
</evidence>
<evidence type="ECO:0000256" key="10">
    <source>
        <dbReference type="SAM" id="Phobius"/>
    </source>
</evidence>
<geneLocation type="chloroplast" evidence="11"/>
<reference evidence="11" key="1">
    <citation type="journal article" date="2019" name="PLoS ONE">
        <title>First complete chloroplast genomics and comparative phylogenetic analysis of Commiphora gileadensis and C. foliacea: Myrrh producing trees.</title>
        <authorList>
            <person name="Khan A."/>
            <person name="Asaf S."/>
            <person name="Khan A.L."/>
            <person name="Al-Harrasi A."/>
            <person name="Al-Sudairy O."/>
            <person name="AbdulKareem N.M."/>
            <person name="Khan A."/>
            <person name="Shehzad T."/>
            <person name="Alsaady N."/>
            <person name="Al-Lawati A."/>
            <person name="Al-Rawahi A."/>
            <person name="Shinwari Z.K."/>
        </authorList>
    </citation>
    <scope>NUCLEOTIDE SEQUENCE</scope>
</reference>
<dbReference type="GeneID" id="39332686"/>
<evidence type="ECO:0000256" key="1">
    <source>
        <dbReference type="ARBA" id="ARBA00004141"/>
    </source>
</evidence>
<dbReference type="InterPro" id="IPR000932">
    <property type="entry name" value="PS_antenna-like"/>
</dbReference>